<comment type="function">
    <text evidence="4">Functions in the N-end rule pathway of protein degradation where it conjugates Leu, Phe and, less efficiently, Met from aminoacyl-tRNAs to the N-termini of proteins containing an N-terminal arginine or lysine.</text>
</comment>
<comment type="caution">
    <text evidence="5">The sequence shown here is derived from an EMBL/GenBank/DDBJ whole genome shotgun (WGS) entry which is preliminary data.</text>
</comment>
<dbReference type="Gene3D" id="3.30.70.3550">
    <property type="entry name" value="Leucyl/phenylalanyl-tRNA-protein transferase, N-terminal domain"/>
    <property type="match status" value="1"/>
</dbReference>
<dbReference type="InterPro" id="IPR042221">
    <property type="entry name" value="Leu/Phe-tRNA_Trfase_N"/>
</dbReference>
<sequence>MSSSPRPRPLPWLAPGETLPAPEQAWGAGDPVPGLLAAGGSLDVHSLLQAYGRGIFPWFSDDQPILWWSPDPRMVLQTARFRLHRSLARTLRRFSISPRCQIRFDHAFESVIQACSQVPRDGQAGTWILPDMIEAYLKLHRAGHAHSVETWIDGELVGGLYCVGIGRAVFGESMFALRPDASKIALAALVAFCRSHGVVQIDCQQNTSHLASLGAAEMPRAAFLSQVGHDVQQPGPQWLFEPVYWKTLLTARPTSTTT</sequence>
<name>A0ABT7NCB9_9BURK</name>
<keyword evidence="2 4" id="KW-0808">Transferase</keyword>
<organism evidence="5 6">
    <name type="scientific">Variovorax dokdonensis</name>
    <dbReference type="NCBI Taxonomy" id="344883"/>
    <lineage>
        <taxon>Bacteria</taxon>
        <taxon>Pseudomonadati</taxon>
        <taxon>Pseudomonadota</taxon>
        <taxon>Betaproteobacteria</taxon>
        <taxon>Burkholderiales</taxon>
        <taxon>Comamonadaceae</taxon>
        <taxon>Variovorax</taxon>
    </lineage>
</organism>
<dbReference type="EC" id="2.3.2.6" evidence="4"/>
<dbReference type="Gene3D" id="3.40.630.70">
    <property type="entry name" value="Leucyl/phenylalanyl-tRNA-protein transferase, C-terminal domain"/>
    <property type="match status" value="1"/>
</dbReference>
<dbReference type="GO" id="GO:0008914">
    <property type="term" value="F:leucyl-tRNA--protein transferase activity"/>
    <property type="evidence" value="ECO:0007669"/>
    <property type="project" value="UniProtKB-EC"/>
</dbReference>
<keyword evidence="6" id="KW-1185">Reference proteome</keyword>
<evidence type="ECO:0000256" key="4">
    <source>
        <dbReference type="HAMAP-Rule" id="MF_00688"/>
    </source>
</evidence>
<dbReference type="Pfam" id="PF03588">
    <property type="entry name" value="Leu_Phe_trans"/>
    <property type="match status" value="1"/>
</dbReference>
<dbReference type="InterPro" id="IPR016181">
    <property type="entry name" value="Acyl_CoA_acyltransferase"/>
</dbReference>
<gene>
    <name evidence="4 5" type="primary">aat</name>
    <name evidence="5" type="ORF">QTH91_13880</name>
</gene>
<evidence type="ECO:0000313" key="6">
    <source>
        <dbReference type="Proteomes" id="UP001174908"/>
    </source>
</evidence>
<comment type="subcellular location">
    <subcellularLocation>
        <location evidence="4">Cytoplasm</location>
    </subcellularLocation>
</comment>
<keyword evidence="1 4" id="KW-0963">Cytoplasm</keyword>
<dbReference type="InterPro" id="IPR042203">
    <property type="entry name" value="Leu/Phe-tRNA_Trfase_C"/>
</dbReference>
<comment type="catalytic activity">
    <reaction evidence="4">
        <text>N-terminal L-lysyl-[protein] + L-leucyl-tRNA(Leu) = N-terminal L-leucyl-L-lysyl-[protein] + tRNA(Leu) + H(+)</text>
        <dbReference type="Rhea" id="RHEA:12340"/>
        <dbReference type="Rhea" id="RHEA-COMP:9613"/>
        <dbReference type="Rhea" id="RHEA-COMP:9622"/>
        <dbReference type="Rhea" id="RHEA-COMP:12670"/>
        <dbReference type="Rhea" id="RHEA-COMP:12671"/>
        <dbReference type="ChEBI" id="CHEBI:15378"/>
        <dbReference type="ChEBI" id="CHEBI:65249"/>
        <dbReference type="ChEBI" id="CHEBI:78442"/>
        <dbReference type="ChEBI" id="CHEBI:78494"/>
        <dbReference type="ChEBI" id="CHEBI:133043"/>
        <dbReference type="EC" id="2.3.2.6"/>
    </reaction>
</comment>
<dbReference type="HAMAP" id="MF_00688">
    <property type="entry name" value="Leu_Phe_trans"/>
    <property type="match status" value="1"/>
</dbReference>
<comment type="similarity">
    <text evidence="4">Belongs to the L/F-transferase family.</text>
</comment>
<dbReference type="NCBIfam" id="TIGR00667">
    <property type="entry name" value="aat"/>
    <property type="match status" value="1"/>
</dbReference>
<evidence type="ECO:0000256" key="2">
    <source>
        <dbReference type="ARBA" id="ARBA00022679"/>
    </source>
</evidence>
<accession>A0ABT7NCB9</accession>
<dbReference type="RefSeq" id="WP_286660703.1">
    <property type="nucleotide sequence ID" value="NZ_JASZYV010000003.1"/>
</dbReference>
<comment type="catalytic activity">
    <reaction evidence="4">
        <text>L-phenylalanyl-tRNA(Phe) + an N-terminal L-alpha-aminoacyl-[protein] = an N-terminal L-phenylalanyl-L-alpha-aminoacyl-[protein] + tRNA(Phe)</text>
        <dbReference type="Rhea" id="RHEA:43632"/>
        <dbReference type="Rhea" id="RHEA-COMP:9668"/>
        <dbReference type="Rhea" id="RHEA-COMP:9699"/>
        <dbReference type="Rhea" id="RHEA-COMP:10636"/>
        <dbReference type="Rhea" id="RHEA-COMP:10637"/>
        <dbReference type="ChEBI" id="CHEBI:78442"/>
        <dbReference type="ChEBI" id="CHEBI:78531"/>
        <dbReference type="ChEBI" id="CHEBI:78597"/>
        <dbReference type="ChEBI" id="CHEBI:83561"/>
        <dbReference type="EC" id="2.3.2.6"/>
    </reaction>
</comment>
<dbReference type="InterPro" id="IPR004616">
    <property type="entry name" value="Leu/Phe-tRNA_Trfase"/>
</dbReference>
<dbReference type="SUPFAM" id="SSF55729">
    <property type="entry name" value="Acyl-CoA N-acyltransferases (Nat)"/>
    <property type="match status" value="1"/>
</dbReference>
<proteinExistence type="inferred from homology"/>
<dbReference type="PANTHER" id="PTHR30098:SF2">
    <property type="entry name" value="LEUCYL_PHENYLALANYL-TRNA--PROTEIN TRANSFERASE"/>
    <property type="match status" value="1"/>
</dbReference>
<keyword evidence="3 4" id="KW-0012">Acyltransferase</keyword>
<evidence type="ECO:0000256" key="1">
    <source>
        <dbReference type="ARBA" id="ARBA00022490"/>
    </source>
</evidence>
<evidence type="ECO:0000313" key="5">
    <source>
        <dbReference type="EMBL" id="MDM0045578.1"/>
    </source>
</evidence>
<evidence type="ECO:0000256" key="3">
    <source>
        <dbReference type="ARBA" id="ARBA00023315"/>
    </source>
</evidence>
<protein>
    <recommendedName>
        <fullName evidence="4">Leucyl/phenylalanyl-tRNA--protein transferase</fullName>
        <ecNumber evidence="4">2.3.2.6</ecNumber>
    </recommendedName>
    <alternativeName>
        <fullName evidence="4">L/F-transferase</fullName>
    </alternativeName>
    <alternativeName>
        <fullName evidence="4">Leucyltransferase</fullName>
    </alternativeName>
    <alternativeName>
        <fullName evidence="4">Phenyalanyltransferase</fullName>
    </alternativeName>
</protein>
<reference evidence="5" key="1">
    <citation type="submission" date="2023-06" db="EMBL/GenBank/DDBJ databases">
        <authorList>
            <person name="Jiang Y."/>
            <person name="Liu Q."/>
        </authorList>
    </citation>
    <scope>NUCLEOTIDE SEQUENCE</scope>
    <source>
        <strain evidence="5">CGMCC 1.12089</strain>
    </source>
</reference>
<dbReference type="Proteomes" id="UP001174908">
    <property type="component" value="Unassembled WGS sequence"/>
</dbReference>
<dbReference type="EMBL" id="JASZYV010000003">
    <property type="protein sequence ID" value="MDM0045578.1"/>
    <property type="molecule type" value="Genomic_DNA"/>
</dbReference>
<comment type="catalytic activity">
    <reaction evidence="4">
        <text>N-terminal L-arginyl-[protein] + L-leucyl-tRNA(Leu) = N-terminal L-leucyl-L-arginyl-[protein] + tRNA(Leu) + H(+)</text>
        <dbReference type="Rhea" id="RHEA:50416"/>
        <dbReference type="Rhea" id="RHEA-COMP:9613"/>
        <dbReference type="Rhea" id="RHEA-COMP:9622"/>
        <dbReference type="Rhea" id="RHEA-COMP:12672"/>
        <dbReference type="Rhea" id="RHEA-COMP:12673"/>
        <dbReference type="ChEBI" id="CHEBI:15378"/>
        <dbReference type="ChEBI" id="CHEBI:64719"/>
        <dbReference type="ChEBI" id="CHEBI:78442"/>
        <dbReference type="ChEBI" id="CHEBI:78494"/>
        <dbReference type="ChEBI" id="CHEBI:133044"/>
        <dbReference type="EC" id="2.3.2.6"/>
    </reaction>
</comment>
<dbReference type="PANTHER" id="PTHR30098">
    <property type="entry name" value="LEUCYL/PHENYLALANYL-TRNA--PROTEIN TRANSFERASE"/>
    <property type="match status" value="1"/>
</dbReference>